<dbReference type="EMBL" id="BARW01037120">
    <property type="protein sequence ID" value="GAJ22832.1"/>
    <property type="molecule type" value="Genomic_DNA"/>
</dbReference>
<name>X1VR11_9ZZZZ</name>
<accession>X1VR11</accession>
<feature type="non-terminal residue" evidence="1">
    <location>
        <position position="1"/>
    </location>
</feature>
<proteinExistence type="predicted"/>
<reference evidence="1" key="1">
    <citation type="journal article" date="2014" name="Front. Microbiol.">
        <title>High frequency of phylogenetically diverse reductive dehalogenase-homologous genes in deep subseafloor sedimentary metagenomes.</title>
        <authorList>
            <person name="Kawai M."/>
            <person name="Futagami T."/>
            <person name="Toyoda A."/>
            <person name="Takaki Y."/>
            <person name="Nishi S."/>
            <person name="Hori S."/>
            <person name="Arai W."/>
            <person name="Tsubouchi T."/>
            <person name="Morono Y."/>
            <person name="Uchiyama I."/>
            <person name="Ito T."/>
            <person name="Fujiyama A."/>
            <person name="Inagaki F."/>
            <person name="Takami H."/>
        </authorList>
    </citation>
    <scope>NUCLEOTIDE SEQUENCE</scope>
    <source>
        <strain evidence="1">Expedition CK06-06</strain>
    </source>
</reference>
<evidence type="ECO:0000313" key="1">
    <source>
        <dbReference type="EMBL" id="GAJ22832.1"/>
    </source>
</evidence>
<dbReference type="Pfam" id="PF05063">
    <property type="entry name" value="MT-A70"/>
    <property type="match status" value="1"/>
</dbReference>
<gene>
    <name evidence="1" type="ORF">S12H4_57404</name>
</gene>
<sequence length="79" mass="9440">LVCTKGSCRPDTNKLYDSVVSIERTEHSEKPKCFRELIDMLYPTGRRIEIFARKKADNEEAREYFKLKNIKWEFYGDEC</sequence>
<dbReference type="PROSITE" id="PS51143">
    <property type="entry name" value="MT_A70"/>
    <property type="match status" value="1"/>
</dbReference>
<dbReference type="AlphaFoldDB" id="X1VR11"/>
<dbReference type="InterPro" id="IPR007757">
    <property type="entry name" value="MT-A70-like"/>
</dbReference>
<protein>
    <submittedName>
        <fullName evidence="1">Uncharacterized protein</fullName>
    </submittedName>
</protein>
<comment type="caution">
    <text evidence="1">The sequence shown here is derived from an EMBL/GenBank/DDBJ whole genome shotgun (WGS) entry which is preliminary data.</text>
</comment>
<organism evidence="1">
    <name type="scientific">marine sediment metagenome</name>
    <dbReference type="NCBI Taxonomy" id="412755"/>
    <lineage>
        <taxon>unclassified sequences</taxon>
        <taxon>metagenomes</taxon>
        <taxon>ecological metagenomes</taxon>
    </lineage>
</organism>